<dbReference type="Pfam" id="PF12704">
    <property type="entry name" value="MacB_PCD"/>
    <property type="match status" value="1"/>
</dbReference>
<keyword evidence="6 7" id="KW-0472">Membrane</keyword>
<feature type="transmembrane region" description="Helical" evidence="7">
    <location>
        <begin position="382"/>
        <end position="401"/>
    </location>
</feature>
<evidence type="ECO:0000256" key="7">
    <source>
        <dbReference type="SAM" id="Phobius"/>
    </source>
</evidence>
<comment type="subcellular location">
    <subcellularLocation>
        <location evidence="1">Cell membrane</location>
        <topology evidence="1">Multi-pass membrane protein</topology>
    </subcellularLocation>
</comment>
<reference evidence="10" key="2">
    <citation type="journal article" date="2012" name="PLoS ONE">
        <title>A Deeply Branching Thermophilic Bacterium with an Ancient Acetyl-CoA Pathway Dominates a Subsurface Ecosystem.</title>
        <authorList>
            <person name="Takami H."/>
            <person name="Noguchi H."/>
            <person name="Takaki Y."/>
            <person name="Uchiyama I."/>
            <person name="Toyoda A."/>
            <person name="Nishi S."/>
            <person name="Chee G.-J."/>
            <person name="Arai W."/>
            <person name="Nunoura T."/>
            <person name="Itoh T."/>
            <person name="Hattori M."/>
            <person name="Takai K."/>
        </authorList>
    </citation>
    <scope>NUCLEOTIDE SEQUENCE</scope>
</reference>
<dbReference type="GO" id="GO:0098797">
    <property type="term" value="C:plasma membrane protein complex"/>
    <property type="evidence" value="ECO:0007669"/>
    <property type="project" value="TreeGrafter"/>
</dbReference>
<protein>
    <submittedName>
        <fullName evidence="10">LolC/E family lipoprotein releasing system, transmembrane protein</fullName>
    </submittedName>
</protein>
<dbReference type="GO" id="GO:0044874">
    <property type="term" value="P:lipoprotein localization to outer membrane"/>
    <property type="evidence" value="ECO:0007669"/>
    <property type="project" value="TreeGrafter"/>
</dbReference>
<feature type="domain" description="ABC3 transporter permease C-terminal" evidence="8">
    <location>
        <begin position="284"/>
        <end position="409"/>
    </location>
</feature>
<accession>H5SDC1</accession>
<comment type="similarity">
    <text evidence="2">Belongs to the ABC-4 integral membrane protein family. LolC/E subfamily.</text>
</comment>
<evidence type="ECO:0000313" key="10">
    <source>
        <dbReference type="EMBL" id="BAL54157.1"/>
    </source>
</evidence>
<reference evidence="10" key="1">
    <citation type="journal article" date="2005" name="Environ. Microbiol.">
        <title>Genetic and functional properties of uncultivated thermophilic crenarchaeotes from a subsurface gold mine as revealed by analysis of genome fragments.</title>
        <authorList>
            <person name="Nunoura T."/>
            <person name="Hirayama H."/>
            <person name="Takami H."/>
            <person name="Oida H."/>
            <person name="Nishi S."/>
            <person name="Shimamura S."/>
            <person name="Suzuki Y."/>
            <person name="Inagaki F."/>
            <person name="Takai K."/>
            <person name="Nealson K.H."/>
            <person name="Horikoshi K."/>
        </authorList>
    </citation>
    <scope>NUCLEOTIDE SEQUENCE</scope>
</reference>
<dbReference type="EMBL" id="AP011679">
    <property type="protein sequence ID" value="BAL54157.1"/>
    <property type="molecule type" value="Genomic_DNA"/>
</dbReference>
<evidence type="ECO:0000256" key="2">
    <source>
        <dbReference type="ARBA" id="ARBA00005236"/>
    </source>
</evidence>
<dbReference type="InterPro" id="IPR025857">
    <property type="entry name" value="MacB_PCD"/>
</dbReference>
<organism evidence="10">
    <name type="scientific">uncultured Acidobacteriota bacterium</name>
    <dbReference type="NCBI Taxonomy" id="171953"/>
    <lineage>
        <taxon>Bacteria</taxon>
        <taxon>Pseudomonadati</taxon>
        <taxon>Acidobacteriota</taxon>
        <taxon>environmental samples</taxon>
    </lineage>
</organism>
<sequence>MREVFRARSFELLIALRYLTARRKQAVIAVISLIAILGIAAGVAVLVIALALVNGFNQDIQGKLLSGTAHLNLLRQDGRAIPDEAALRERIARVPGVRAVAPTHYEQVFVSYAGHGVGLILKGVDVRAPREANEVWRIAARGSVERLAEESADVPGVLLGRVVAEELGVKIGDVLTVIPPHGRLTPLGMVPRLGRLRVVGIFASGLYEYDSSWGYVSLEALGRLLGTEQPVTVLQMTVEDIYAVKEIARRVRELAGPDYTTTDWQELNQPVFAALQIQRVVVVVVLTLMIFIAALNIITSLVMMVIEKTRDISILRAMGARASSILRIFMWQGVLVGAIGTVLGLGLGVTLSRLADRYQWIRLPETVFSITYAPFRPRLVDGALVAGIALLISFLATIYPARQAARLNPVEGLRYE</sequence>
<evidence type="ECO:0000256" key="3">
    <source>
        <dbReference type="ARBA" id="ARBA00022475"/>
    </source>
</evidence>
<feature type="domain" description="MacB-like periplasmic core" evidence="9">
    <location>
        <begin position="32"/>
        <end position="253"/>
    </location>
</feature>
<gene>
    <name evidence="10" type="ORF">HGMM_F13B08C15</name>
</gene>
<dbReference type="PANTHER" id="PTHR30489:SF0">
    <property type="entry name" value="LIPOPROTEIN-RELEASING SYSTEM TRANSMEMBRANE PROTEIN LOLE"/>
    <property type="match status" value="1"/>
</dbReference>
<name>H5SDC1_9BACT</name>
<dbReference type="AlphaFoldDB" id="H5SDC1"/>
<evidence type="ECO:0000256" key="1">
    <source>
        <dbReference type="ARBA" id="ARBA00004651"/>
    </source>
</evidence>
<keyword evidence="4 7" id="KW-0812">Transmembrane</keyword>
<keyword evidence="5 7" id="KW-1133">Transmembrane helix</keyword>
<dbReference type="PANTHER" id="PTHR30489">
    <property type="entry name" value="LIPOPROTEIN-RELEASING SYSTEM TRANSMEMBRANE PROTEIN LOLE"/>
    <property type="match status" value="1"/>
</dbReference>
<dbReference type="Pfam" id="PF02687">
    <property type="entry name" value="FtsX"/>
    <property type="match status" value="1"/>
</dbReference>
<evidence type="ECO:0000256" key="4">
    <source>
        <dbReference type="ARBA" id="ARBA00022692"/>
    </source>
</evidence>
<evidence type="ECO:0000256" key="5">
    <source>
        <dbReference type="ARBA" id="ARBA00022989"/>
    </source>
</evidence>
<feature type="transmembrane region" description="Helical" evidence="7">
    <location>
        <begin position="26"/>
        <end position="53"/>
    </location>
</feature>
<feature type="transmembrane region" description="Helical" evidence="7">
    <location>
        <begin position="280"/>
        <end position="307"/>
    </location>
</feature>
<keyword evidence="10" id="KW-0449">Lipoprotein</keyword>
<keyword evidence="3" id="KW-1003">Cell membrane</keyword>
<proteinExistence type="inferred from homology"/>
<evidence type="ECO:0000259" key="8">
    <source>
        <dbReference type="Pfam" id="PF02687"/>
    </source>
</evidence>
<dbReference type="InterPro" id="IPR003838">
    <property type="entry name" value="ABC3_permease_C"/>
</dbReference>
<evidence type="ECO:0000259" key="9">
    <source>
        <dbReference type="Pfam" id="PF12704"/>
    </source>
</evidence>
<dbReference type="InterPro" id="IPR051447">
    <property type="entry name" value="Lipoprotein-release_system"/>
</dbReference>
<evidence type="ECO:0000256" key="6">
    <source>
        <dbReference type="ARBA" id="ARBA00023136"/>
    </source>
</evidence>
<feature type="transmembrane region" description="Helical" evidence="7">
    <location>
        <begin position="328"/>
        <end position="351"/>
    </location>
</feature>